<evidence type="ECO:0000256" key="4">
    <source>
        <dbReference type="ARBA" id="ARBA00022825"/>
    </source>
</evidence>
<feature type="chain" id="PRO_5005288351" evidence="6">
    <location>
        <begin position="19"/>
        <end position="697"/>
    </location>
</feature>
<evidence type="ECO:0000259" key="7">
    <source>
        <dbReference type="Pfam" id="PF00082"/>
    </source>
</evidence>
<dbReference type="OrthoDB" id="9792152at2"/>
<feature type="active site" description="Charge relay system" evidence="5">
    <location>
        <position position="148"/>
    </location>
</feature>
<dbReference type="STRING" id="558151.ACM46_17400"/>
<dbReference type="EMBL" id="LFND01000006">
    <property type="protein sequence ID" value="KMQ60027.1"/>
    <property type="molecule type" value="Genomic_DNA"/>
</dbReference>
<dbReference type="InterPro" id="IPR008979">
    <property type="entry name" value="Galactose-bd-like_sf"/>
</dbReference>
<protein>
    <submittedName>
        <fullName evidence="9">Secretion protein Por</fullName>
    </submittedName>
</protein>
<keyword evidence="4 5" id="KW-0720">Serine protease</keyword>
<dbReference type="Pfam" id="PF00082">
    <property type="entry name" value="Peptidase_S8"/>
    <property type="match status" value="1"/>
</dbReference>
<evidence type="ECO:0000256" key="5">
    <source>
        <dbReference type="PROSITE-ProRule" id="PRU01240"/>
    </source>
</evidence>
<evidence type="ECO:0000259" key="8">
    <source>
        <dbReference type="Pfam" id="PF18962"/>
    </source>
</evidence>
<comment type="caution">
    <text evidence="9">The sequence shown here is derived from an EMBL/GenBank/DDBJ whole genome shotgun (WGS) entry which is preliminary data.</text>
</comment>
<organism evidence="9 10">
    <name type="scientific">Chryseobacterium angstadtii</name>
    <dbReference type="NCBI Taxonomy" id="558151"/>
    <lineage>
        <taxon>Bacteria</taxon>
        <taxon>Pseudomonadati</taxon>
        <taxon>Bacteroidota</taxon>
        <taxon>Flavobacteriia</taxon>
        <taxon>Flavobacteriales</taxon>
        <taxon>Weeksellaceae</taxon>
        <taxon>Chryseobacterium group</taxon>
        <taxon>Chryseobacterium</taxon>
    </lineage>
</organism>
<dbReference type="SUPFAM" id="SSF52743">
    <property type="entry name" value="Subtilisin-like"/>
    <property type="match status" value="1"/>
</dbReference>
<dbReference type="InterPro" id="IPR000209">
    <property type="entry name" value="Peptidase_S8/S53_dom"/>
</dbReference>
<dbReference type="Proteomes" id="UP000036261">
    <property type="component" value="Unassembled WGS sequence"/>
</dbReference>
<dbReference type="SUPFAM" id="SSF49785">
    <property type="entry name" value="Galactose-binding domain-like"/>
    <property type="match status" value="1"/>
</dbReference>
<evidence type="ECO:0000313" key="10">
    <source>
        <dbReference type="Proteomes" id="UP000036261"/>
    </source>
</evidence>
<keyword evidence="1 5" id="KW-0645">Protease</keyword>
<dbReference type="GO" id="GO:0004252">
    <property type="term" value="F:serine-type endopeptidase activity"/>
    <property type="evidence" value="ECO:0007669"/>
    <property type="project" value="UniProtKB-UniRule"/>
</dbReference>
<feature type="domain" description="Secretion system C-terminal sorting" evidence="8">
    <location>
        <begin position="629"/>
        <end position="695"/>
    </location>
</feature>
<keyword evidence="2 6" id="KW-0732">Signal</keyword>
<dbReference type="PATRIC" id="fig|558151.6.peg.3679"/>
<dbReference type="RefSeq" id="WP_048507965.1">
    <property type="nucleotide sequence ID" value="NZ_LFND01000006.1"/>
</dbReference>
<accession>A0A0J7I192</accession>
<evidence type="ECO:0000256" key="3">
    <source>
        <dbReference type="ARBA" id="ARBA00022801"/>
    </source>
</evidence>
<proteinExistence type="inferred from homology"/>
<evidence type="ECO:0000256" key="6">
    <source>
        <dbReference type="SAM" id="SignalP"/>
    </source>
</evidence>
<dbReference type="InterPro" id="IPR023828">
    <property type="entry name" value="Peptidase_S8_Ser-AS"/>
</dbReference>
<feature type="signal peptide" evidence="6">
    <location>
        <begin position="1"/>
        <end position="18"/>
    </location>
</feature>
<dbReference type="InterPro" id="IPR026444">
    <property type="entry name" value="Secre_tail"/>
</dbReference>
<feature type="domain" description="Peptidase S8/S53" evidence="7">
    <location>
        <begin position="124"/>
        <end position="448"/>
    </location>
</feature>
<reference evidence="9 10" key="1">
    <citation type="journal article" date="2013" name="Int. J. Syst. Evol. Microbiol.">
        <title>Chryseobacterium angstadtii sp. nov., isolated from a newt tank.</title>
        <authorList>
            <person name="Kirk K.E."/>
            <person name="Hoffman J.A."/>
            <person name="Smith K.A."/>
            <person name="Strahan B.L."/>
            <person name="Failor K.C."/>
            <person name="Krebs J.E."/>
            <person name="Gale A.N."/>
            <person name="Do T.D."/>
            <person name="Sontag T.C."/>
            <person name="Batties A.M."/>
            <person name="Mistiszyn K."/>
            <person name="Newman J.D."/>
        </authorList>
    </citation>
    <scope>NUCLEOTIDE SEQUENCE [LARGE SCALE GENOMIC DNA]</scope>
    <source>
        <strain evidence="9 10">KM</strain>
    </source>
</reference>
<dbReference type="Gene3D" id="2.60.120.380">
    <property type="match status" value="1"/>
</dbReference>
<dbReference type="AlphaFoldDB" id="A0A0J7I192"/>
<sequence>MKKHLFLAAMLATLFVNAQKNDNLQRDFENQRIINSEKFDAYVSRNYASNKKDAKIQQEIEEKKSVLAGFLGDTPYFYELHDIDQTKNSNSDFLQNGTVSGLNGSFNGENIKITVFDGGRVFATHNVFNNAANRVTNKEANTMNYSAHATAVSSFIGGKSYISNSKDIQGIAKNCTFDSYAFMTSTLPGNTSQSSVFQKIVTAQPKLSNHSYGTNLGWDYRPLQGIWVWNGYYSNGTSYNAQGTYLSNDENYDKIVYSNPSYVIVKSAGNSYGMIPPAGATNKYYKDSLGNLVAFSSSDTNLPLKNCNSGYDCIGTGSLAKNIIVVGATNILTAADKRYTNASNVIKSSYSSAGPRDDGGIKPDITTVGTNVGHASTAEDTTGSSIYSSGSGTSYSGPIVAGIIGLWTQINKQLLSGAEFNAASAKVLTIHSASEAGNIGPDPHHGWGFINAKKGAELLVGKSNGTVIFSDEALTSGIANKKTVTASGSEPLKVTISWIDPAYKTPNYQTFAELHNVRTSTLVNDLDLRIIDTSNNTVYYPWKLDPANPLTATKADNKVDNVEQVVINAPVAGRSYRIEITNKGNLVNDAGANTSQNYAIMVTGHSTVARTSAKPSEVANSSNSIVIAPTKTTSTVQVMNAPKKSVFNIYDLSGKKLSSGLINNEKESLDISTYPAAIYIIEVNTGKETVSKRVIKE</sequence>
<dbReference type="NCBIfam" id="TIGR04183">
    <property type="entry name" value="Por_Secre_tail"/>
    <property type="match status" value="1"/>
</dbReference>
<dbReference type="PROSITE" id="PS51892">
    <property type="entry name" value="SUBTILASE"/>
    <property type="match status" value="1"/>
</dbReference>
<evidence type="ECO:0000256" key="2">
    <source>
        <dbReference type="ARBA" id="ARBA00022729"/>
    </source>
</evidence>
<evidence type="ECO:0000313" key="9">
    <source>
        <dbReference type="EMBL" id="KMQ60027.1"/>
    </source>
</evidence>
<gene>
    <name evidence="9" type="ORF">ACM46_17400</name>
</gene>
<evidence type="ECO:0000256" key="1">
    <source>
        <dbReference type="ARBA" id="ARBA00022670"/>
    </source>
</evidence>
<comment type="similarity">
    <text evidence="5">Belongs to the peptidase S8 family.</text>
</comment>
<dbReference type="Gene3D" id="3.40.50.200">
    <property type="entry name" value="Peptidase S8/S53 domain"/>
    <property type="match status" value="1"/>
</dbReference>
<keyword evidence="10" id="KW-1185">Reference proteome</keyword>
<dbReference type="InterPro" id="IPR036852">
    <property type="entry name" value="Peptidase_S8/S53_dom_sf"/>
</dbReference>
<dbReference type="Pfam" id="PF18962">
    <property type="entry name" value="Por_Secre_tail"/>
    <property type="match status" value="1"/>
</dbReference>
<keyword evidence="3 5" id="KW-0378">Hydrolase</keyword>
<name>A0A0J7I192_9FLAO</name>
<dbReference type="GO" id="GO:0006508">
    <property type="term" value="P:proteolysis"/>
    <property type="evidence" value="ECO:0007669"/>
    <property type="project" value="UniProtKB-KW"/>
</dbReference>
<feature type="active site" description="Charge relay system" evidence="5">
    <location>
        <position position="117"/>
    </location>
</feature>
<dbReference type="PROSITE" id="PS00138">
    <property type="entry name" value="SUBTILASE_SER"/>
    <property type="match status" value="1"/>
</dbReference>
<feature type="active site" description="Charge relay system" evidence="5">
    <location>
        <position position="394"/>
    </location>
</feature>